<dbReference type="GO" id="GO:0008115">
    <property type="term" value="F:sarcosine oxidase activity"/>
    <property type="evidence" value="ECO:0007669"/>
    <property type="project" value="TreeGrafter"/>
</dbReference>
<dbReference type="PANTHER" id="PTHR10961">
    <property type="entry name" value="PEROXISOMAL SARCOSINE OXIDASE"/>
    <property type="match status" value="1"/>
</dbReference>
<proteinExistence type="inferred from homology"/>
<dbReference type="PANTHER" id="PTHR10961:SF46">
    <property type="entry name" value="PEROXISOMAL SARCOSINE OXIDASE"/>
    <property type="match status" value="1"/>
</dbReference>
<dbReference type="NCBIfam" id="NF008425">
    <property type="entry name" value="PRK11259.1"/>
    <property type="match status" value="1"/>
</dbReference>
<dbReference type="GO" id="GO:0005777">
    <property type="term" value="C:peroxisome"/>
    <property type="evidence" value="ECO:0007669"/>
    <property type="project" value="TreeGrafter"/>
</dbReference>
<name>A0A9W2YGK1_BIOGL</name>
<comment type="similarity">
    <text evidence="2">Belongs to the MSOX/MTOX family.</text>
</comment>
<dbReference type="InterPro" id="IPR045170">
    <property type="entry name" value="MTOX"/>
</dbReference>
<dbReference type="SUPFAM" id="SSF54373">
    <property type="entry name" value="FAD-linked reductases, C-terminal domain"/>
    <property type="match status" value="1"/>
</dbReference>
<gene>
    <name evidence="8" type="primary">LOC106061763</name>
</gene>
<dbReference type="GO" id="GO:0050031">
    <property type="term" value="F:L-pipecolate oxidase activity"/>
    <property type="evidence" value="ECO:0007669"/>
    <property type="project" value="TreeGrafter"/>
</dbReference>
<keyword evidence="5" id="KW-0560">Oxidoreductase</keyword>
<keyword evidence="3" id="KW-0285">Flavoprotein</keyword>
<dbReference type="GO" id="GO:0050660">
    <property type="term" value="F:flavin adenine dinucleotide binding"/>
    <property type="evidence" value="ECO:0007669"/>
    <property type="project" value="InterPro"/>
</dbReference>
<protein>
    <submittedName>
        <fullName evidence="8">Peroxisomal sarcosine oxidase-like</fullName>
    </submittedName>
</protein>
<keyword evidence="7" id="KW-1185">Reference proteome</keyword>
<dbReference type="Gene3D" id="3.50.50.60">
    <property type="entry name" value="FAD/NAD(P)-binding domain"/>
    <property type="match status" value="1"/>
</dbReference>
<dbReference type="Proteomes" id="UP001165740">
    <property type="component" value="Chromosome 12"/>
</dbReference>
<evidence type="ECO:0000256" key="2">
    <source>
        <dbReference type="ARBA" id="ARBA00010989"/>
    </source>
</evidence>
<feature type="domain" description="FAD dependent oxidoreductase" evidence="6">
    <location>
        <begin position="51"/>
        <end position="406"/>
    </location>
</feature>
<keyword evidence="4" id="KW-0274">FAD</keyword>
<evidence type="ECO:0000313" key="7">
    <source>
        <dbReference type="Proteomes" id="UP001165740"/>
    </source>
</evidence>
<evidence type="ECO:0000313" key="8">
    <source>
        <dbReference type="RefSeq" id="XP_055861810.1"/>
    </source>
</evidence>
<evidence type="ECO:0000256" key="3">
    <source>
        <dbReference type="ARBA" id="ARBA00022630"/>
    </source>
</evidence>
<dbReference type="RefSeq" id="XP_055861810.1">
    <property type="nucleotide sequence ID" value="XM_056005835.1"/>
</dbReference>
<comment type="cofactor">
    <cofactor evidence="1">
        <name>FAD</name>
        <dbReference type="ChEBI" id="CHEBI:57692"/>
    </cofactor>
</comment>
<dbReference type="Pfam" id="PF01266">
    <property type="entry name" value="DAO"/>
    <property type="match status" value="1"/>
</dbReference>
<dbReference type="OrthoDB" id="424974at2759"/>
<evidence type="ECO:0000256" key="5">
    <source>
        <dbReference type="ARBA" id="ARBA00023002"/>
    </source>
</evidence>
<evidence type="ECO:0000256" key="4">
    <source>
        <dbReference type="ARBA" id="ARBA00022827"/>
    </source>
</evidence>
<dbReference type="SUPFAM" id="SSF51905">
    <property type="entry name" value="FAD/NAD(P)-binding domain"/>
    <property type="match status" value="1"/>
</dbReference>
<dbReference type="GeneID" id="106061763"/>
<reference evidence="8" key="1">
    <citation type="submission" date="2025-08" db="UniProtKB">
        <authorList>
            <consortium name="RefSeq"/>
        </authorList>
    </citation>
    <scope>IDENTIFICATION</scope>
</reference>
<accession>A0A9W2YGK1</accession>
<dbReference type="InterPro" id="IPR036188">
    <property type="entry name" value="FAD/NAD-bd_sf"/>
</dbReference>
<sequence>MCTMSNFCSSVVFGFSTYRNTSEVLKTTKQFLKLSRLLRRGKMDLSSTVYDAIVVGAGIEGSSIAYNLAKRGQRTLLIEQFPLPHSRGSSHGKSRITRYAYEKSFYVRMMVDAFPMWAQLEKEAKTRLFVNCGLLNFHYNQSEGLERMTSALRECQVPHQVLTSTEVQSRFPQIKNGEDYCALWDPQGGALKADKCLKAFQDVFQQHGGVVHDEEPVTHISPGKVITVATTKSHYRAHNVVIAAGPWSEKLCTSLKLQVFLKPLRSLVLYWKVNEEFINLYDPDSFPCFIDSRTSDDVHMYGFPSLEYPGMVKICLNRDFVIDPDDRDKLENDGVMTEEVKKKVALTFKHLASMPSIREYCICTDTPDKHPYIDKHPAYPNIVLAVGFSGHGFKLAPAVGKAVTELVLKEPLSYNMEPFKLNRFTTKANL</sequence>
<dbReference type="OMA" id="GTMQRPR"/>
<evidence type="ECO:0000259" key="6">
    <source>
        <dbReference type="Pfam" id="PF01266"/>
    </source>
</evidence>
<dbReference type="Gene3D" id="3.30.9.10">
    <property type="entry name" value="D-Amino Acid Oxidase, subunit A, domain 2"/>
    <property type="match status" value="1"/>
</dbReference>
<dbReference type="AlphaFoldDB" id="A0A9W2YGK1"/>
<dbReference type="InterPro" id="IPR006076">
    <property type="entry name" value="FAD-dep_OxRdtase"/>
</dbReference>
<dbReference type="GO" id="GO:0033514">
    <property type="term" value="P:L-lysine catabolic process to acetyl-CoA via L-pipecolate"/>
    <property type="evidence" value="ECO:0007669"/>
    <property type="project" value="TreeGrafter"/>
</dbReference>
<organism evidence="7 8">
    <name type="scientific">Biomphalaria glabrata</name>
    <name type="common">Bloodfluke planorb</name>
    <name type="synonym">Freshwater snail</name>
    <dbReference type="NCBI Taxonomy" id="6526"/>
    <lineage>
        <taxon>Eukaryota</taxon>
        <taxon>Metazoa</taxon>
        <taxon>Spiralia</taxon>
        <taxon>Lophotrochozoa</taxon>
        <taxon>Mollusca</taxon>
        <taxon>Gastropoda</taxon>
        <taxon>Heterobranchia</taxon>
        <taxon>Euthyneura</taxon>
        <taxon>Panpulmonata</taxon>
        <taxon>Hygrophila</taxon>
        <taxon>Lymnaeoidea</taxon>
        <taxon>Planorbidae</taxon>
        <taxon>Biomphalaria</taxon>
    </lineage>
</organism>
<evidence type="ECO:0000256" key="1">
    <source>
        <dbReference type="ARBA" id="ARBA00001974"/>
    </source>
</evidence>